<comment type="caution">
    <text evidence="2">The sequence shown here is derived from an EMBL/GenBank/DDBJ whole genome shotgun (WGS) entry which is preliminary data.</text>
</comment>
<organism evidence="2">
    <name type="scientific">Cryptosporidium canis</name>
    <dbReference type="NCBI Taxonomy" id="195482"/>
    <lineage>
        <taxon>Eukaryota</taxon>
        <taxon>Sar</taxon>
        <taxon>Alveolata</taxon>
        <taxon>Apicomplexa</taxon>
        <taxon>Conoidasida</taxon>
        <taxon>Coccidia</taxon>
        <taxon>Eucoccidiorida</taxon>
        <taxon>Eimeriorina</taxon>
        <taxon>Cryptosporidiidae</taxon>
        <taxon>Cryptosporidium</taxon>
    </lineage>
</organism>
<dbReference type="OrthoDB" id="337182at2759"/>
<keyword evidence="1" id="KW-1133">Transmembrane helix</keyword>
<reference evidence="2" key="1">
    <citation type="submission" date="2022-10" db="EMBL/GenBank/DDBJ databases">
        <title>Adaptive evolution leads to modifications in subtelomeric GC content in a zoonotic Cryptosporidium species.</title>
        <authorList>
            <person name="Li J."/>
            <person name="Feng Y."/>
            <person name="Xiao L."/>
        </authorList>
    </citation>
    <scope>NUCLEOTIDE SEQUENCE</scope>
    <source>
        <strain evidence="2">33844</strain>
    </source>
</reference>
<name>A0A9D5DEI6_9CRYT</name>
<feature type="transmembrane region" description="Helical" evidence="1">
    <location>
        <begin position="75"/>
        <end position="93"/>
    </location>
</feature>
<sequence length="176" mass="20095">MILRSNLFYTIDQEQLENIQDRIIPLQRLIVYFALFQGLFGVINLFYGLNPVLGLFEIVCSACFGIIVVYTQIPIIYAFHSILSIFGCLVHYNSTNKLNITFSDLVSVIFICGIVHNLCCSLLSLKVFLIITDGVNWESKLESISGNLHIVYFSYPRFNNYASNIGYYTTMEDESI</sequence>
<proteinExistence type="predicted"/>
<keyword evidence="1 2" id="KW-0812">Transmembrane</keyword>
<feature type="transmembrane region" description="Helical" evidence="1">
    <location>
        <begin position="29"/>
        <end position="47"/>
    </location>
</feature>
<gene>
    <name evidence="2" type="ORF">OJ253_3204</name>
</gene>
<protein>
    <submittedName>
        <fullName evidence="2">Transmembrane domain-containing protein</fullName>
    </submittedName>
</protein>
<feature type="transmembrane region" description="Helical" evidence="1">
    <location>
        <begin position="105"/>
        <end position="131"/>
    </location>
</feature>
<evidence type="ECO:0000313" key="2">
    <source>
        <dbReference type="EMBL" id="KAJ1605427.1"/>
    </source>
</evidence>
<keyword evidence="1" id="KW-0472">Membrane</keyword>
<evidence type="ECO:0000256" key="1">
    <source>
        <dbReference type="SAM" id="Phobius"/>
    </source>
</evidence>
<accession>A0A9D5DEI6</accession>
<dbReference type="EMBL" id="JAPCXC010000101">
    <property type="protein sequence ID" value="KAJ1605427.1"/>
    <property type="molecule type" value="Genomic_DNA"/>
</dbReference>
<dbReference type="AlphaFoldDB" id="A0A9D5DEI6"/>
<dbReference type="Proteomes" id="UP001067231">
    <property type="component" value="Unassembled WGS sequence"/>
</dbReference>